<dbReference type="InterPro" id="IPR036249">
    <property type="entry name" value="Thioredoxin-like_sf"/>
</dbReference>
<dbReference type="Pfam" id="PF00085">
    <property type="entry name" value="Thioredoxin"/>
    <property type="match status" value="1"/>
</dbReference>
<dbReference type="EMBL" id="KZ356127">
    <property type="protein sequence ID" value="PIO60113.1"/>
    <property type="molecule type" value="Genomic_DNA"/>
</dbReference>
<evidence type="ECO:0000259" key="2">
    <source>
        <dbReference type="Pfam" id="PF00085"/>
    </source>
</evidence>
<dbReference type="Pfam" id="PF13848">
    <property type="entry name" value="Thioredoxin_6"/>
    <property type="match status" value="1"/>
</dbReference>
<sequence length="216" mass="24799">FMEKEDVTIVGFFTSEDSTTFKAYSAAAEILRENFQNIGYTTDTKAFKKIDAKPDDVIIFYPPIFQSKFEPKSRKYNEADATPEELALFIHEHCTPLVGKRKRYQEKYRFAVADEEEFEEELVTAGLGKVKPYVRSAPVPHDDKGPVRTLVALNFNESFEPIYKEMATKFKKTQPNLIFTKFDATANDVPVEFSITSYPTIFFAPSGKKKKEKEEL</sequence>
<dbReference type="PANTHER" id="PTHR18929">
    <property type="entry name" value="PROTEIN DISULFIDE ISOMERASE"/>
    <property type="match status" value="1"/>
</dbReference>
<dbReference type="Proteomes" id="UP000230423">
    <property type="component" value="Unassembled WGS sequence"/>
</dbReference>
<keyword evidence="4" id="KW-1185">Reference proteome</keyword>
<accession>A0A2G9TQ19</accession>
<dbReference type="GO" id="GO:0034976">
    <property type="term" value="P:response to endoplasmic reticulum stress"/>
    <property type="evidence" value="ECO:0007669"/>
    <property type="project" value="TreeGrafter"/>
</dbReference>
<comment type="similarity">
    <text evidence="1">Belongs to the protein disulfide isomerase family.</text>
</comment>
<feature type="non-terminal residue" evidence="3">
    <location>
        <position position="1"/>
    </location>
</feature>
<dbReference type="SUPFAM" id="SSF52833">
    <property type="entry name" value="Thioredoxin-like"/>
    <property type="match status" value="2"/>
</dbReference>
<evidence type="ECO:0000256" key="1">
    <source>
        <dbReference type="ARBA" id="ARBA00006347"/>
    </source>
</evidence>
<dbReference type="GO" id="GO:0009986">
    <property type="term" value="C:cell surface"/>
    <property type="evidence" value="ECO:0007669"/>
    <property type="project" value="TreeGrafter"/>
</dbReference>
<dbReference type="GO" id="GO:0003756">
    <property type="term" value="F:protein disulfide isomerase activity"/>
    <property type="evidence" value="ECO:0007669"/>
    <property type="project" value="TreeGrafter"/>
</dbReference>
<gene>
    <name evidence="3" type="ORF">TELCIR_18397</name>
</gene>
<dbReference type="OrthoDB" id="427280at2759"/>
<dbReference type="AlphaFoldDB" id="A0A2G9TQ19"/>
<feature type="domain" description="Thioredoxin" evidence="2">
    <location>
        <begin position="159"/>
        <end position="213"/>
    </location>
</feature>
<dbReference type="InterPro" id="IPR013766">
    <property type="entry name" value="Thioredoxin_domain"/>
</dbReference>
<evidence type="ECO:0000313" key="3">
    <source>
        <dbReference type="EMBL" id="PIO60113.1"/>
    </source>
</evidence>
<dbReference type="GO" id="GO:0005783">
    <property type="term" value="C:endoplasmic reticulum"/>
    <property type="evidence" value="ECO:0007669"/>
    <property type="project" value="TreeGrafter"/>
</dbReference>
<dbReference type="GO" id="GO:0006457">
    <property type="term" value="P:protein folding"/>
    <property type="evidence" value="ECO:0007669"/>
    <property type="project" value="TreeGrafter"/>
</dbReference>
<evidence type="ECO:0000313" key="4">
    <source>
        <dbReference type="Proteomes" id="UP000230423"/>
    </source>
</evidence>
<dbReference type="PANTHER" id="PTHR18929:SF210">
    <property type="entry name" value="PROTEIN DISULFIDE-ISOMERASE A4"/>
    <property type="match status" value="1"/>
</dbReference>
<reference evidence="3 4" key="1">
    <citation type="submission" date="2015-09" db="EMBL/GenBank/DDBJ databases">
        <title>Draft genome of the parasitic nematode Teladorsagia circumcincta isolate WARC Sus (inbred).</title>
        <authorList>
            <person name="Mitreva M."/>
        </authorList>
    </citation>
    <scope>NUCLEOTIDE SEQUENCE [LARGE SCALE GENOMIC DNA]</scope>
    <source>
        <strain evidence="3 4">S</strain>
    </source>
</reference>
<protein>
    <submittedName>
        <fullName evidence="3">Thioredoxin</fullName>
    </submittedName>
</protein>
<dbReference type="FunFam" id="3.40.30.10:FF:000403">
    <property type="entry name" value="Protein disulfide-isomerase A4"/>
    <property type="match status" value="1"/>
</dbReference>
<name>A0A2G9TQ19_TELCI</name>
<organism evidence="3 4">
    <name type="scientific">Teladorsagia circumcincta</name>
    <name type="common">Brown stomach worm</name>
    <name type="synonym">Ostertagia circumcincta</name>
    <dbReference type="NCBI Taxonomy" id="45464"/>
    <lineage>
        <taxon>Eukaryota</taxon>
        <taxon>Metazoa</taxon>
        <taxon>Ecdysozoa</taxon>
        <taxon>Nematoda</taxon>
        <taxon>Chromadorea</taxon>
        <taxon>Rhabditida</taxon>
        <taxon>Rhabditina</taxon>
        <taxon>Rhabditomorpha</taxon>
        <taxon>Strongyloidea</taxon>
        <taxon>Trichostrongylidae</taxon>
        <taxon>Teladorsagia</taxon>
    </lineage>
</organism>
<dbReference type="Gene3D" id="3.40.30.10">
    <property type="entry name" value="Glutaredoxin"/>
    <property type="match status" value="2"/>
</dbReference>
<proteinExistence type="inferred from homology"/>